<dbReference type="GO" id="GO:0031177">
    <property type="term" value="F:phosphopantetheine binding"/>
    <property type="evidence" value="ECO:0007669"/>
    <property type="project" value="TreeGrafter"/>
</dbReference>
<dbReference type="GO" id="GO:0005829">
    <property type="term" value="C:cytosol"/>
    <property type="evidence" value="ECO:0007669"/>
    <property type="project" value="TreeGrafter"/>
</dbReference>
<sequence length="89" mass="9885">MGYVTGGGSGWLRAKLRERLPEYMVPAAVVVVEALPLTVNGKLDKRALPAPEYADADRYRAPAGRPRSCWPVFMRGFLVCRGWGRGFVF</sequence>
<dbReference type="EMBL" id="JAOB01000092">
    <property type="protein sequence ID" value="EUA07762.1"/>
    <property type="molecule type" value="Genomic_DNA"/>
</dbReference>
<dbReference type="GO" id="GO:0044550">
    <property type="term" value="P:secondary metabolite biosynthetic process"/>
    <property type="evidence" value="ECO:0007669"/>
    <property type="project" value="TreeGrafter"/>
</dbReference>
<dbReference type="SUPFAM" id="SSF56801">
    <property type="entry name" value="Acetyl-CoA synthetase-like"/>
    <property type="match status" value="1"/>
</dbReference>
<dbReference type="PANTHER" id="PTHR45527">
    <property type="entry name" value="NONRIBOSOMAL PEPTIDE SYNTHETASE"/>
    <property type="match status" value="1"/>
</dbReference>
<evidence type="ECO:0000259" key="1">
    <source>
        <dbReference type="Pfam" id="PF13193"/>
    </source>
</evidence>
<name>X7YKQ2_MYCXE</name>
<dbReference type="PANTHER" id="PTHR45527:SF1">
    <property type="entry name" value="FATTY ACID SYNTHASE"/>
    <property type="match status" value="1"/>
</dbReference>
<organism evidence="2">
    <name type="scientific">Mycobacterium xenopi 4042</name>
    <dbReference type="NCBI Taxonomy" id="1299334"/>
    <lineage>
        <taxon>Bacteria</taxon>
        <taxon>Bacillati</taxon>
        <taxon>Actinomycetota</taxon>
        <taxon>Actinomycetes</taxon>
        <taxon>Mycobacteriales</taxon>
        <taxon>Mycobacteriaceae</taxon>
        <taxon>Mycobacterium</taxon>
    </lineage>
</organism>
<comment type="caution">
    <text evidence="2">The sequence shown here is derived from an EMBL/GenBank/DDBJ whole genome shotgun (WGS) entry which is preliminary data.</text>
</comment>
<dbReference type="Pfam" id="PF13193">
    <property type="entry name" value="AMP-binding_C"/>
    <property type="match status" value="1"/>
</dbReference>
<feature type="domain" description="AMP-binding enzyme C-terminal" evidence="1">
    <location>
        <begin position="12"/>
        <end position="42"/>
    </location>
</feature>
<proteinExistence type="predicted"/>
<dbReference type="GO" id="GO:0043041">
    <property type="term" value="P:amino acid activation for nonribosomal peptide biosynthetic process"/>
    <property type="evidence" value="ECO:0007669"/>
    <property type="project" value="TreeGrafter"/>
</dbReference>
<reference evidence="2" key="1">
    <citation type="submission" date="2014-01" db="EMBL/GenBank/DDBJ databases">
        <authorList>
            <person name="Brown-Elliot B."/>
            <person name="Wallace R."/>
            <person name="Lenaerts A."/>
            <person name="Ordway D."/>
            <person name="DeGroote M.A."/>
            <person name="Parker T."/>
            <person name="Sizemore C."/>
            <person name="Tallon L.J."/>
            <person name="Sadzewicz L.K."/>
            <person name="Sengamalay N."/>
            <person name="Fraser C.M."/>
            <person name="Hine E."/>
            <person name="Shefchek K.A."/>
            <person name="Das S.P."/>
            <person name="Tettelin H."/>
        </authorList>
    </citation>
    <scope>NUCLEOTIDE SEQUENCE [LARGE SCALE GENOMIC DNA]</scope>
    <source>
        <strain evidence="2">4042</strain>
    </source>
</reference>
<evidence type="ECO:0000313" key="2">
    <source>
        <dbReference type="EMBL" id="EUA07762.1"/>
    </source>
</evidence>
<protein>
    <recommendedName>
        <fullName evidence="1">AMP-binding enzyme C-terminal domain-containing protein</fullName>
    </recommendedName>
</protein>
<gene>
    <name evidence="2" type="ORF">I553_9113</name>
</gene>
<accession>X7YKQ2</accession>
<dbReference type="Gene3D" id="3.30.300.30">
    <property type="match status" value="1"/>
</dbReference>
<dbReference type="PATRIC" id="fig|1299334.3.peg.9655"/>
<dbReference type="AlphaFoldDB" id="X7YKQ2"/>
<dbReference type="InterPro" id="IPR045851">
    <property type="entry name" value="AMP-bd_C_sf"/>
</dbReference>
<dbReference type="InterPro" id="IPR025110">
    <property type="entry name" value="AMP-bd_C"/>
</dbReference>